<dbReference type="Proteomes" id="UP000220102">
    <property type="component" value="Unassembled WGS sequence"/>
</dbReference>
<keyword evidence="2" id="KW-0732">Signal</keyword>
<protein>
    <recommendedName>
        <fullName evidence="5">Dihydrolipoamide dehydrogenase</fullName>
    </recommendedName>
</protein>
<sequence length="293" mass="32426">MTLIRRFASVFSLTMLVFAVTMVVPDTAAAQERNSMLPRVSPNASVSQSIGVTTVEVHYGRPAVRDRQVFGKLVPYGDVWRTGANEATVIAFSTPVQIEGESLDAGMYSLFTVPGEEEWTFIFNDTVEQWGAYNYEESKDVLRVTTEPTTGPMHERLTFAFPSVTDSSATLALMWDETRVPLEITVDTKEVIASRAASAVDAAENWQTPLQYAGYALQNDILIEEAIDWTDASLEIQETFPALAVKARLQAKNGDYQSAIESAERAVELAENMEETPRGLEGLKNALEEWKAK</sequence>
<reference evidence="3 4" key="1">
    <citation type="submission" date="2017-10" db="EMBL/GenBank/DDBJ databases">
        <title>Draft genome of Longibacter Salinarum.</title>
        <authorList>
            <person name="Goh K.M."/>
            <person name="Shamsir M.S."/>
            <person name="Lim S.W."/>
        </authorList>
    </citation>
    <scope>NUCLEOTIDE SEQUENCE [LARGE SCALE GENOMIC DNA]</scope>
    <source>
        <strain evidence="3 4">KCTC 52045</strain>
    </source>
</reference>
<dbReference type="InterPro" id="IPR021314">
    <property type="entry name" value="DUF2911"/>
</dbReference>
<keyword evidence="1" id="KW-0175">Coiled coil</keyword>
<organism evidence="3 4">
    <name type="scientific">Longibacter salinarum</name>
    <dbReference type="NCBI Taxonomy" id="1850348"/>
    <lineage>
        <taxon>Bacteria</taxon>
        <taxon>Pseudomonadati</taxon>
        <taxon>Rhodothermota</taxon>
        <taxon>Rhodothermia</taxon>
        <taxon>Rhodothermales</taxon>
        <taxon>Salisaetaceae</taxon>
        <taxon>Longibacter</taxon>
    </lineage>
</organism>
<dbReference type="SUPFAM" id="SSF48452">
    <property type="entry name" value="TPR-like"/>
    <property type="match status" value="1"/>
</dbReference>
<dbReference type="AlphaFoldDB" id="A0A2A8CZ26"/>
<proteinExistence type="predicted"/>
<feature type="signal peptide" evidence="2">
    <location>
        <begin position="1"/>
        <end position="30"/>
    </location>
</feature>
<dbReference type="RefSeq" id="WP_098074991.1">
    <property type="nucleotide sequence ID" value="NZ_PDEQ01000003.1"/>
</dbReference>
<keyword evidence="4" id="KW-1185">Reference proteome</keyword>
<gene>
    <name evidence="3" type="ORF">CRI94_07115</name>
</gene>
<name>A0A2A8CZ26_9BACT</name>
<comment type="caution">
    <text evidence="3">The sequence shown here is derived from an EMBL/GenBank/DDBJ whole genome shotgun (WGS) entry which is preliminary data.</text>
</comment>
<dbReference type="Gene3D" id="1.25.40.10">
    <property type="entry name" value="Tetratricopeptide repeat domain"/>
    <property type="match status" value="1"/>
</dbReference>
<accession>A0A2A8CZ26</accession>
<feature type="chain" id="PRO_5012450732" description="Dihydrolipoamide dehydrogenase" evidence="2">
    <location>
        <begin position="31"/>
        <end position="293"/>
    </location>
</feature>
<evidence type="ECO:0000313" key="4">
    <source>
        <dbReference type="Proteomes" id="UP000220102"/>
    </source>
</evidence>
<evidence type="ECO:0008006" key="5">
    <source>
        <dbReference type="Google" id="ProtNLM"/>
    </source>
</evidence>
<evidence type="ECO:0000256" key="1">
    <source>
        <dbReference type="SAM" id="Coils"/>
    </source>
</evidence>
<dbReference type="InterPro" id="IPR011990">
    <property type="entry name" value="TPR-like_helical_dom_sf"/>
</dbReference>
<evidence type="ECO:0000313" key="3">
    <source>
        <dbReference type="EMBL" id="PEN13827.1"/>
    </source>
</evidence>
<evidence type="ECO:0000256" key="2">
    <source>
        <dbReference type="SAM" id="SignalP"/>
    </source>
</evidence>
<dbReference type="EMBL" id="PDEQ01000003">
    <property type="protein sequence ID" value="PEN13827.1"/>
    <property type="molecule type" value="Genomic_DNA"/>
</dbReference>
<feature type="coiled-coil region" evidence="1">
    <location>
        <begin position="246"/>
        <end position="276"/>
    </location>
</feature>
<dbReference type="OrthoDB" id="9808374at2"/>
<dbReference type="Pfam" id="PF11138">
    <property type="entry name" value="DUF2911"/>
    <property type="match status" value="1"/>
</dbReference>